<dbReference type="PANTHER" id="PTHR10430:SF16">
    <property type="entry name" value="PEROXIREDOXIN-5, MITOCHONDRIAL"/>
    <property type="match status" value="1"/>
</dbReference>
<dbReference type="GO" id="GO:0045454">
    <property type="term" value="P:cell redox homeostasis"/>
    <property type="evidence" value="ECO:0007669"/>
    <property type="project" value="TreeGrafter"/>
</dbReference>
<name>A0A238FD58_9BASI</name>
<evidence type="ECO:0000256" key="2">
    <source>
        <dbReference type="ARBA" id="ARBA00022559"/>
    </source>
</evidence>
<protein>
    <submittedName>
        <fullName evidence="9">BQ2448_1347 protein</fullName>
    </submittedName>
</protein>
<evidence type="ECO:0000256" key="1">
    <source>
        <dbReference type="ARBA" id="ARBA00010505"/>
    </source>
</evidence>
<evidence type="ECO:0000313" key="10">
    <source>
        <dbReference type="Proteomes" id="UP000198372"/>
    </source>
</evidence>
<dbReference type="GO" id="GO:0005739">
    <property type="term" value="C:mitochondrion"/>
    <property type="evidence" value="ECO:0007669"/>
    <property type="project" value="TreeGrafter"/>
</dbReference>
<evidence type="ECO:0000313" key="9">
    <source>
        <dbReference type="EMBL" id="SCV69953.1"/>
    </source>
</evidence>
<keyword evidence="2 7" id="KW-0575">Peroxidase</keyword>
<evidence type="ECO:0000256" key="7">
    <source>
        <dbReference type="RuleBase" id="RU366011"/>
    </source>
</evidence>
<dbReference type="GO" id="GO:0005777">
    <property type="term" value="C:peroxisome"/>
    <property type="evidence" value="ECO:0007669"/>
    <property type="project" value="TreeGrafter"/>
</dbReference>
<feature type="domain" description="Redoxin" evidence="8">
    <location>
        <begin position="79"/>
        <end position="215"/>
    </location>
</feature>
<comment type="similarity">
    <text evidence="1 7">Belongs to the peroxiredoxin family. Prx5 subfamily.</text>
</comment>
<dbReference type="CDD" id="cd03013">
    <property type="entry name" value="PRX5_like"/>
    <property type="match status" value="1"/>
</dbReference>
<dbReference type="InterPro" id="IPR036249">
    <property type="entry name" value="Thioredoxin-like_sf"/>
</dbReference>
<dbReference type="EMBL" id="FMSP01000005">
    <property type="protein sequence ID" value="SCV69953.1"/>
    <property type="molecule type" value="Genomic_DNA"/>
</dbReference>
<evidence type="ECO:0000259" key="8">
    <source>
        <dbReference type="Pfam" id="PF08534"/>
    </source>
</evidence>
<dbReference type="SUPFAM" id="SSF52833">
    <property type="entry name" value="Thioredoxin-like"/>
    <property type="match status" value="1"/>
</dbReference>
<sequence>MTDERGKCKLAGRISDYPGPLVMPVTAVWEATGANGCQRVPAGAASCALPHTQTPFYLVPSPPSRPIHLTHTPIMTIEVGSTVPSGTFAFVDNVDDDPSICGKPQQLKTDEWKGKKIVLFGVPGAFTPTCSEAHLPGYLEGYERLQSKGVDAVYCIASNDVFVVSAWQRALKAGNKLTCISDATLTWLESAGLVQDLSHVGFGKRSKRFAAIINDLKASLVALGGSQMVEYIGIEEGGGVTVSGAEAVLAKL</sequence>
<evidence type="ECO:0000256" key="5">
    <source>
        <dbReference type="ARBA" id="ARBA00023284"/>
    </source>
</evidence>
<dbReference type="GO" id="GO:0008379">
    <property type="term" value="F:thioredoxin peroxidase activity"/>
    <property type="evidence" value="ECO:0007669"/>
    <property type="project" value="InterPro"/>
</dbReference>
<dbReference type="Gene3D" id="3.40.30.10">
    <property type="entry name" value="Glutaredoxin"/>
    <property type="match status" value="1"/>
</dbReference>
<dbReference type="OrthoDB" id="195498at2759"/>
<evidence type="ECO:0000256" key="4">
    <source>
        <dbReference type="ARBA" id="ARBA00023002"/>
    </source>
</evidence>
<proteinExistence type="inferred from homology"/>
<organism evidence="9 10">
    <name type="scientific">Microbotryum intermedium</name>
    <dbReference type="NCBI Taxonomy" id="269621"/>
    <lineage>
        <taxon>Eukaryota</taxon>
        <taxon>Fungi</taxon>
        <taxon>Dikarya</taxon>
        <taxon>Basidiomycota</taxon>
        <taxon>Pucciniomycotina</taxon>
        <taxon>Microbotryomycetes</taxon>
        <taxon>Microbotryales</taxon>
        <taxon>Microbotryaceae</taxon>
        <taxon>Microbotryum</taxon>
    </lineage>
</organism>
<keyword evidence="3 7" id="KW-0049">Antioxidant</keyword>
<dbReference type="Proteomes" id="UP000198372">
    <property type="component" value="Unassembled WGS sequence"/>
</dbReference>
<dbReference type="PANTHER" id="PTHR10430">
    <property type="entry name" value="PEROXIREDOXIN"/>
    <property type="match status" value="1"/>
</dbReference>
<reference evidence="10" key="1">
    <citation type="submission" date="2016-09" db="EMBL/GenBank/DDBJ databases">
        <authorList>
            <person name="Jeantristanb JTB J.-T."/>
            <person name="Ricardo R."/>
        </authorList>
    </citation>
    <scope>NUCLEOTIDE SEQUENCE [LARGE SCALE GENOMIC DNA]</scope>
</reference>
<accession>A0A238FD58</accession>
<feature type="active site" description="Cysteine sulfenic acid (-SOH) intermediate" evidence="6">
    <location>
        <position position="130"/>
    </location>
</feature>
<dbReference type="InterPro" id="IPR037944">
    <property type="entry name" value="PRX5-like"/>
</dbReference>
<dbReference type="STRING" id="269621.A0A238FD58"/>
<keyword evidence="10" id="KW-1185">Reference proteome</keyword>
<keyword evidence="5 7" id="KW-0676">Redox-active center</keyword>
<dbReference type="Pfam" id="PF08534">
    <property type="entry name" value="Redoxin"/>
    <property type="match status" value="1"/>
</dbReference>
<comment type="function">
    <text evidence="7">Thiol-specific peroxidase that catalyzes the reduction of hydrogen peroxide and organic hydroperoxides to water and alcohols, respectively. Plays a role in cell protection against oxidative stress by detoxifying peroxides.</text>
</comment>
<dbReference type="GO" id="GO:0042744">
    <property type="term" value="P:hydrogen peroxide catabolic process"/>
    <property type="evidence" value="ECO:0007669"/>
    <property type="project" value="TreeGrafter"/>
</dbReference>
<dbReference type="AlphaFoldDB" id="A0A238FD58"/>
<dbReference type="InterPro" id="IPR013740">
    <property type="entry name" value="Redoxin"/>
</dbReference>
<dbReference type="GO" id="GO:0034599">
    <property type="term" value="P:cellular response to oxidative stress"/>
    <property type="evidence" value="ECO:0007669"/>
    <property type="project" value="InterPro"/>
</dbReference>
<evidence type="ECO:0000256" key="6">
    <source>
        <dbReference type="PIRSR" id="PIRSR637944-1"/>
    </source>
</evidence>
<evidence type="ECO:0000256" key="3">
    <source>
        <dbReference type="ARBA" id="ARBA00022862"/>
    </source>
</evidence>
<keyword evidence="4 7" id="KW-0560">Oxidoreductase</keyword>
<gene>
    <name evidence="9" type="ORF">BQ2448_1347</name>
</gene>